<feature type="active site" evidence="4">
    <location>
        <position position="609"/>
    </location>
</feature>
<keyword evidence="3" id="KW-0067">ATP-binding</keyword>
<proteinExistence type="inferred from homology"/>
<feature type="domain" description="Acylphosphatase-like" evidence="7">
    <location>
        <begin position="576"/>
        <end position="662"/>
    </location>
</feature>
<dbReference type="InterPro" id="IPR036046">
    <property type="entry name" value="Acylphosphatase-like_dom_sf"/>
</dbReference>
<keyword evidence="3" id="KW-0547">Nucleotide-binding</keyword>
<dbReference type="EMBL" id="VANI01000006">
    <property type="protein sequence ID" value="TLM78412.1"/>
    <property type="molecule type" value="Genomic_DNA"/>
</dbReference>
<comment type="catalytic activity">
    <reaction evidence="4">
        <text>an acyl phosphate + H2O = a carboxylate + phosphate + H(+)</text>
        <dbReference type="Rhea" id="RHEA:14965"/>
        <dbReference type="ChEBI" id="CHEBI:15377"/>
        <dbReference type="ChEBI" id="CHEBI:15378"/>
        <dbReference type="ChEBI" id="CHEBI:29067"/>
        <dbReference type="ChEBI" id="CHEBI:43474"/>
        <dbReference type="ChEBI" id="CHEBI:59918"/>
        <dbReference type="EC" id="3.6.1.7"/>
    </reaction>
</comment>
<name>A0ABY2UM73_9GAMM</name>
<reference evidence="8 9" key="1">
    <citation type="submission" date="2019-05" db="EMBL/GenBank/DDBJ databases">
        <title>Microbulbifer harenosus sp. nov., an alginate-degrading bacterium isolated from coastal sand.</title>
        <authorList>
            <person name="Huang H."/>
            <person name="Mo K."/>
            <person name="Bao S."/>
        </authorList>
    </citation>
    <scope>NUCLEOTIDE SEQUENCE [LARGE SCALE GENOMIC DNA]</scope>
    <source>
        <strain evidence="8 9">HB161719</strain>
    </source>
</reference>
<keyword evidence="2" id="KW-0464">Manganese</keyword>
<evidence type="ECO:0000259" key="7">
    <source>
        <dbReference type="PROSITE" id="PS51160"/>
    </source>
</evidence>
<comment type="caution">
    <text evidence="8">The sequence shown here is derived from an EMBL/GenBank/DDBJ whole genome shotgun (WGS) entry which is preliminary data.</text>
</comment>
<evidence type="ECO:0000256" key="3">
    <source>
        <dbReference type="PROSITE-ProRule" id="PRU00409"/>
    </source>
</evidence>
<dbReference type="PROSITE" id="PS00151">
    <property type="entry name" value="ACYLPHOSPHATASE_2"/>
    <property type="match status" value="1"/>
</dbReference>
<evidence type="ECO:0000256" key="4">
    <source>
        <dbReference type="PROSITE-ProRule" id="PRU00520"/>
    </source>
</evidence>
<gene>
    <name evidence="8" type="ORF">FDY93_06375</name>
</gene>
<dbReference type="SUPFAM" id="SSF54975">
    <property type="entry name" value="Acylphosphatase/BLUF domain-like"/>
    <property type="match status" value="1"/>
</dbReference>
<evidence type="ECO:0000259" key="6">
    <source>
        <dbReference type="PROSITE" id="PS50975"/>
    </source>
</evidence>
<evidence type="ECO:0000256" key="1">
    <source>
        <dbReference type="ARBA" id="ARBA00022598"/>
    </source>
</evidence>
<dbReference type="PROSITE" id="PS00150">
    <property type="entry name" value="ACYLPHOSPHATASE_1"/>
    <property type="match status" value="1"/>
</dbReference>
<dbReference type="RefSeq" id="WP_138234908.1">
    <property type="nucleotide sequence ID" value="NZ_CP185860.1"/>
</dbReference>
<dbReference type="Pfam" id="PF07478">
    <property type="entry name" value="Dala_Dala_lig_C"/>
    <property type="match status" value="1"/>
</dbReference>
<feature type="domain" description="ATP-grasp" evidence="6">
    <location>
        <begin position="88"/>
        <end position="336"/>
    </location>
</feature>
<keyword evidence="9" id="KW-1185">Reference proteome</keyword>
<dbReference type="PROSITE" id="PS51160">
    <property type="entry name" value="ACYLPHOSPHATASE_3"/>
    <property type="match status" value="1"/>
</dbReference>
<evidence type="ECO:0000313" key="9">
    <source>
        <dbReference type="Proteomes" id="UP000306791"/>
    </source>
</evidence>
<dbReference type="InterPro" id="IPR017968">
    <property type="entry name" value="Acylphosphatase_CS"/>
</dbReference>
<evidence type="ECO:0000256" key="2">
    <source>
        <dbReference type="ARBA" id="ARBA00023211"/>
    </source>
</evidence>
<protein>
    <recommendedName>
        <fullName evidence="4">acylphosphatase</fullName>
        <ecNumber evidence="4">3.6.1.7</ecNumber>
    </recommendedName>
</protein>
<dbReference type="PANTHER" id="PTHR21621:SF0">
    <property type="entry name" value="BETA-CITRYLGLUTAMATE SYNTHASE B-RELATED"/>
    <property type="match status" value="1"/>
</dbReference>
<comment type="similarity">
    <text evidence="5">Belongs to the acylphosphatase family.</text>
</comment>
<accession>A0ABY2UM73</accession>
<dbReference type="EC" id="3.6.1.7" evidence="4"/>
<evidence type="ECO:0000256" key="5">
    <source>
        <dbReference type="RuleBase" id="RU004168"/>
    </source>
</evidence>
<organism evidence="8 9">
    <name type="scientific">Microbulbifer harenosus</name>
    <dbReference type="NCBI Taxonomy" id="2576840"/>
    <lineage>
        <taxon>Bacteria</taxon>
        <taxon>Pseudomonadati</taxon>
        <taxon>Pseudomonadota</taxon>
        <taxon>Gammaproteobacteria</taxon>
        <taxon>Cellvibrionales</taxon>
        <taxon>Microbulbiferaceae</taxon>
        <taxon>Microbulbifer</taxon>
    </lineage>
</organism>
<sequence>MSEIFPVESIVRESVENDYSNSPFLHVRDDIGISLLCHAANAMNLEVQRHRKLIFEVRDGQRSIVFRQNSPENSAVYAYCARQKHIAKKLMADAGVPVPAGDVFEDYPSALRYFLEFGGEVAVKPSDGSSGAGVSCGIGGEDEFNRAWKLARHHSARVIVEQNLTGQDIRVIVIGGKAEAAYVRTPAHVVGDGIHSIRDLMERKNRIRRNNPSLRYDPLRNVDLLERRNISLDTIPSTGERVQLASVANTSAGGETVEVLGLLDAESRRIAERAALCFPGLVQVGVDLMYCGVVPSAAHSPVYVIEVNSNPGICDAVFPSYGRAVDVPGKLLRHVLSTTTAASPRRLQVALAPVYRFSQFPRAFYQGERRQADLIKQAAFAHNLEIETLSDTVLRLRHGKFSCLFHGAIPECVRLVSRKITRNNDWMAEVLPCSEPHQQAGMGEGAGDESGRRLNHYRVLVIGNKVVAALYSQTAPQGMQTQVSRMDVSELIHPSVLSVLERTLQVIFDPFIAGIDLLMEDISRDACSQRWQVVNAVCNPHLGRHHFPDEGLPRDVAAVLLRELFPELPDSATRVACRVLVCGKVQHVGFRRWLKLMAVRHAVSGWVRNLEDGRVEAVLEGTERAVAQMVEQCKVGPLSAAVTHTEVESAPCFSRCSFSVLG</sequence>
<keyword evidence="4" id="KW-0378">Hydrolase</keyword>
<feature type="active site" evidence="4">
    <location>
        <position position="591"/>
    </location>
</feature>
<dbReference type="InterPro" id="IPR011095">
    <property type="entry name" value="Dala_Dala_lig_C"/>
</dbReference>
<dbReference type="SUPFAM" id="SSF56059">
    <property type="entry name" value="Glutathione synthetase ATP-binding domain-like"/>
    <property type="match status" value="1"/>
</dbReference>
<dbReference type="InterPro" id="IPR001792">
    <property type="entry name" value="Acylphosphatase-like_dom"/>
</dbReference>
<dbReference type="InterPro" id="IPR011761">
    <property type="entry name" value="ATP-grasp"/>
</dbReference>
<dbReference type="PROSITE" id="PS50975">
    <property type="entry name" value="ATP_GRASP"/>
    <property type="match status" value="1"/>
</dbReference>
<dbReference type="Gene3D" id="3.30.70.100">
    <property type="match status" value="1"/>
</dbReference>
<keyword evidence="1" id="KW-0436">Ligase</keyword>
<dbReference type="PANTHER" id="PTHR21621">
    <property type="entry name" value="RIBOSOMAL PROTEIN S6 MODIFICATION PROTEIN"/>
    <property type="match status" value="1"/>
</dbReference>
<dbReference type="Gene3D" id="3.30.470.20">
    <property type="entry name" value="ATP-grasp fold, B domain"/>
    <property type="match status" value="2"/>
</dbReference>
<evidence type="ECO:0000313" key="8">
    <source>
        <dbReference type="EMBL" id="TLM78412.1"/>
    </source>
</evidence>
<dbReference type="Pfam" id="PF00708">
    <property type="entry name" value="Acylphosphatase"/>
    <property type="match status" value="1"/>
</dbReference>
<dbReference type="Proteomes" id="UP000306791">
    <property type="component" value="Unassembled WGS sequence"/>
</dbReference>